<dbReference type="Gene3D" id="3.40.140.10">
    <property type="entry name" value="Cytidine Deaminase, domain 2"/>
    <property type="match status" value="1"/>
</dbReference>
<evidence type="ECO:0000259" key="6">
    <source>
        <dbReference type="PROSITE" id="PS50249"/>
    </source>
</evidence>
<keyword evidence="3" id="KW-0378">Hydrolase</keyword>
<dbReference type="SMART" id="SM00232">
    <property type="entry name" value="JAB_MPN"/>
    <property type="match status" value="1"/>
</dbReference>
<dbReference type="FunFam" id="3.40.140.10:FF:000085">
    <property type="entry name" value="Mov34/MPN/PAD-1 family protein"/>
    <property type="match status" value="1"/>
</dbReference>
<reference evidence="7" key="1">
    <citation type="submission" date="2020-02" db="EMBL/GenBank/DDBJ databases">
        <authorList>
            <person name="Meier V. D."/>
        </authorList>
    </citation>
    <scope>NUCLEOTIDE SEQUENCE</scope>
    <source>
        <strain evidence="7">AVDCRST_MAG33</strain>
    </source>
</reference>
<dbReference type="GO" id="GO:0006508">
    <property type="term" value="P:proteolysis"/>
    <property type="evidence" value="ECO:0007669"/>
    <property type="project" value="UniProtKB-KW"/>
</dbReference>
<keyword evidence="1" id="KW-0645">Protease</keyword>
<dbReference type="InterPro" id="IPR051929">
    <property type="entry name" value="VirAsm_ModProt"/>
</dbReference>
<organism evidence="7">
    <name type="scientific">uncultured Thermomicrobiales bacterium</name>
    <dbReference type="NCBI Taxonomy" id="1645740"/>
    <lineage>
        <taxon>Bacteria</taxon>
        <taxon>Pseudomonadati</taxon>
        <taxon>Thermomicrobiota</taxon>
        <taxon>Thermomicrobia</taxon>
        <taxon>Thermomicrobiales</taxon>
        <taxon>environmental samples</taxon>
    </lineage>
</organism>
<dbReference type="CDD" id="cd08070">
    <property type="entry name" value="MPN_like"/>
    <property type="match status" value="1"/>
</dbReference>
<dbReference type="GO" id="GO:0008235">
    <property type="term" value="F:metalloexopeptidase activity"/>
    <property type="evidence" value="ECO:0007669"/>
    <property type="project" value="TreeGrafter"/>
</dbReference>
<protein>
    <recommendedName>
        <fullName evidence="6">MPN domain-containing protein</fullName>
    </recommendedName>
</protein>
<dbReference type="GO" id="GO:0008270">
    <property type="term" value="F:zinc ion binding"/>
    <property type="evidence" value="ECO:0007669"/>
    <property type="project" value="TreeGrafter"/>
</dbReference>
<keyword evidence="2" id="KW-0479">Metal-binding</keyword>
<feature type="domain" description="MPN" evidence="6">
    <location>
        <begin position="8"/>
        <end position="136"/>
    </location>
</feature>
<evidence type="ECO:0000256" key="1">
    <source>
        <dbReference type="ARBA" id="ARBA00022670"/>
    </source>
</evidence>
<evidence type="ECO:0000313" key="7">
    <source>
        <dbReference type="EMBL" id="CAA9566787.1"/>
    </source>
</evidence>
<dbReference type="InterPro" id="IPR000555">
    <property type="entry name" value="JAMM/MPN+_dom"/>
</dbReference>
<dbReference type="PROSITE" id="PS50249">
    <property type="entry name" value="MPN"/>
    <property type="match status" value="1"/>
</dbReference>
<keyword evidence="4" id="KW-0862">Zinc</keyword>
<evidence type="ECO:0000256" key="3">
    <source>
        <dbReference type="ARBA" id="ARBA00022801"/>
    </source>
</evidence>
<sequence length="145" mass="15952">MIYGDAGSLRLPIAMREEIVAHARAELPRECCGLIGGPPGETDLMAAGVELFRLTNAAPGLDFYEIDPNDLFRVTRDLDRDGRDIVAIYHSHPTGPARPSATDIELAFWPEAWYLICSLDDPARPDLRAFRIVDSVVTEAGIETT</sequence>
<dbReference type="EMBL" id="CADCWK010000235">
    <property type="protein sequence ID" value="CAA9566787.1"/>
    <property type="molecule type" value="Genomic_DNA"/>
</dbReference>
<dbReference type="PANTHER" id="PTHR34858">
    <property type="entry name" value="CYSO-CYSTEINE PEPTIDASE"/>
    <property type="match status" value="1"/>
</dbReference>
<dbReference type="InterPro" id="IPR037518">
    <property type="entry name" value="MPN"/>
</dbReference>
<dbReference type="AlphaFoldDB" id="A0A6J4V4R6"/>
<dbReference type="PANTHER" id="PTHR34858:SF1">
    <property type="entry name" value="CYSO-CYSTEINE PEPTIDASE"/>
    <property type="match status" value="1"/>
</dbReference>
<name>A0A6J4V4R6_9BACT</name>
<evidence type="ECO:0000256" key="2">
    <source>
        <dbReference type="ARBA" id="ARBA00022723"/>
    </source>
</evidence>
<dbReference type="InterPro" id="IPR028090">
    <property type="entry name" value="JAB_dom_prok"/>
</dbReference>
<keyword evidence="5" id="KW-0482">Metalloprotease</keyword>
<dbReference type="SUPFAM" id="SSF102712">
    <property type="entry name" value="JAB1/MPN domain"/>
    <property type="match status" value="1"/>
</dbReference>
<proteinExistence type="predicted"/>
<dbReference type="Pfam" id="PF14464">
    <property type="entry name" value="Prok-JAB"/>
    <property type="match status" value="1"/>
</dbReference>
<gene>
    <name evidence="7" type="ORF">AVDCRST_MAG33-2138</name>
</gene>
<evidence type="ECO:0000256" key="4">
    <source>
        <dbReference type="ARBA" id="ARBA00022833"/>
    </source>
</evidence>
<evidence type="ECO:0000256" key="5">
    <source>
        <dbReference type="ARBA" id="ARBA00023049"/>
    </source>
</evidence>
<accession>A0A6J4V4R6</accession>